<name>A0A2R8BZE6_9RHOB</name>
<organism evidence="2 3">
    <name type="scientific">Palleronia abyssalis</name>
    <dbReference type="NCBI Taxonomy" id="1501240"/>
    <lineage>
        <taxon>Bacteria</taxon>
        <taxon>Pseudomonadati</taxon>
        <taxon>Pseudomonadota</taxon>
        <taxon>Alphaproteobacteria</taxon>
        <taxon>Rhodobacterales</taxon>
        <taxon>Roseobacteraceae</taxon>
        <taxon>Palleronia</taxon>
    </lineage>
</organism>
<feature type="region of interest" description="Disordered" evidence="1">
    <location>
        <begin position="120"/>
        <end position="139"/>
    </location>
</feature>
<gene>
    <name evidence="2" type="ORF">PAA8504_03373</name>
</gene>
<accession>A0A2R8BZE6</accession>
<evidence type="ECO:0000256" key="1">
    <source>
        <dbReference type="SAM" id="MobiDB-lite"/>
    </source>
</evidence>
<protein>
    <submittedName>
        <fullName evidence="2">Uncharacterized protein</fullName>
    </submittedName>
</protein>
<proteinExistence type="predicted"/>
<sequence>MPIPGNAAARPARRTDRQSIQGPITHRTRAPRPTRPRRRRLRPRAGHTCRQPHAGVRRDKACGQLPDQPGQRLRIVGSADPQPDSASARGVGGRAVSISIVHATGAGSVAVPLSSCTGRSTISTERNRPHPALPTPSTHARAAQPLEDQVGIHRAALHHPRHRHIRCRRLQTDRPLLLIRPKTLCRTRHHVLIVAAEQRCRRPTPRLAFQIVFPSNLGR</sequence>
<dbReference type="AlphaFoldDB" id="A0A2R8BZE6"/>
<reference evidence="2 3" key="1">
    <citation type="submission" date="2018-03" db="EMBL/GenBank/DDBJ databases">
        <authorList>
            <person name="Keele B.F."/>
        </authorList>
    </citation>
    <scope>NUCLEOTIDE SEQUENCE [LARGE SCALE GENOMIC DNA]</scope>
    <source>
        <strain evidence="2 3">CECT 8504</strain>
    </source>
</reference>
<feature type="compositionally biased region" description="Basic residues" evidence="1">
    <location>
        <begin position="26"/>
        <end position="47"/>
    </location>
</feature>
<keyword evidence="3" id="KW-1185">Reference proteome</keyword>
<feature type="region of interest" description="Disordered" evidence="1">
    <location>
        <begin position="1"/>
        <end position="90"/>
    </location>
</feature>
<evidence type="ECO:0000313" key="3">
    <source>
        <dbReference type="Proteomes" id="UP000244912"/>
    </source>
</evidence>
<dbReference type="EMBL" id="ONZF01000009">
    <property type="protein sequence ID" value="SPJ25522.1"/>
    <property type="molecule type" value="Genomic_DNA"/>
</dbReference>
<dbReference type="Proteomes" id="UP000244912">
    <property type="component" value="Unassembled WGS sequence"/>
</dbReference>
<evidence type="ECO:0000313" key="2">
    <source>
        <dbReference type="EMBL" id="SPJ25522.1"/>
    </source>
</evidence>